<organism evidence="2 3">
    <name type="scientific">Kitasatospora cinereorecta</name>
    <dbReference type="NCBI Taxonomy" id="285560"/>
    <lineage>
        <taxon>Bacteria</taxon>
        <taxon>Bacillati</taxon>
        <taxon>Actinomycetota</taxon>
        <taxon>Actinomycetes</taxon>
        <taxon>Kitasatosporales</taxon>
        <taxon>Streptomycetaceae</taxon>
        <taxon>Kitasatospora</taxon>
    </lineage>
</organism>
<protein>
    <recommendedName>
        <fullName evidence="4">DUF3558 domain-containing protein</fullName>
    </recommendedName>
</protein>
<dbReference type="PROSITE" id="PS51257">
    <property type="entry name" value="PROKAR_LIPOPROTEIN"/>
    <property type="match status" value="1"/>
</dbReference>
<evidence type="ECO:0000313" key="2">
    <source>
        <dbReference type="EMBL" id="MFC5642125.1"/>
    </source>
</evidence>
<feature type="signal peptide" evidence="1">
    <location>
        <begin position="1"/>
        <end position="31"/>
    </location>
</feature>
<dbReference type="EMBL" id="JBHSOC010000018">
    <property type="protein sequence ID" value="MFC5642125.1"/>
    <property type="molecule type" value="Genomic_DNA"/>
</dbReference>
<comment type="caution">
    <text evidence="2">The sequence shown here is derived from an EMBL/GenBank/DDBJ whole genome shotgun (WGS) entry which is preliminary data.</text>
</comment>
<sequence length="208" mass="20622">MVFFDGRRSRTAGLAGLAALGVLALAGCSSAGGGSADGASPRTGTSVRVPSPTPATATLAVTAAPSAPAAAARPTDPCSVLTNAQVSAAMGGTSPLLAEGPSKDQPWACTWGSRRSYVALRSVDDVSFAQLTTNPVLRAAPVQGIGDSAVLLTRAENGSQPELLFTLGTAHYGIEAVADRSETGAVNAPAESAAEQALARLAAANLHG</sequence>
<dbReference type="RefSeq" id="WP_346143865.1">
    <property type="nucleotide sequence ID" value="NZ_BAAAUA010000014.1"/>
</dbReference>
<evidence type="ECO:0000313" key="3">
    <source>
        <dbReference type="Proteomes" id="UP001596066"/>
    </source>
</evidence>
<name>A0ABW0V9Y8_9ACTN</name>
<evidence type="ECO:0008006" key="4">
    <source>
        <dbReference type="Google" id="ProtNLM"/>
    </source>
</evidence>
<keyword evidence="1" id="KW-0732">Signal</keyword>
<keyword evidence="3" id="KW-1185">Reference proteome</keyword>
<gene>
    <name evidence="2" type="ORF">ACFPZF_12300</name>
</gene>
<proteinExistence type="predicted"/>
<feature type="chain" id="PRO_5045771264" description="DUF3558 domain-containing protein" evidence="1">
    <location>
        <begin position="32"/>
        <end position="208"/>
    </location>
</feature>
<dbReference type="Proteomes" id="UP001596066">
    <property type="component" value="Unassembled WGS sequence"/>
</dbReference>
<reference evidence="3" key="1">
    <citation type="journal article" date="2019" name="Int. J. Syst. Evol. Microbiol.">
        <title>The Global Catalogue of Microorganisms (GCM) 10K type strain sequencing project: providing services to taxonomists for standard genome sequencing and annotation.</title>
        <authorList>
            <consortium name="The Broad Institute Genomics Platform"/>
            <consortium name="The Broad Institute Genome Sequencing Center for Infectious Disease"/>
            <person name="Wu L."/>
            <person name="Ma J."/>
        </authorList>
    </citation>
    <scope>NUCLEOTIDE SEQUENCE [LARGE SCALE GENOMIC DNA]</scope>
    <source>
        <strain evidence="3">CGMCC 4.1622</strain>
    </source>
</reference>
<evidence type="ECO:0000256" key="1">
    <source>
        <dbReference type="SAM" id="SignalP"/>
    </source>
</evidence>
<accession>A0ABW0V9Y8</accession>